<protein>
    <submittedName>
        <fullName evidence="1">Uncharacterized protein</fullName>
    </submittedName>
</protein>
<evidence type="ECO:0000313" key="2">
    <source>
        <dbReference type="Proteomes" id="UP001055879"/>
    </source>
</evidence>
<reference evidence="1 2" key="2">
    <citation type="journal article" date="2022" name="Mol. Ecol. Resour.">
        <title>The genomes of chicory, endive, great burdock and yacon provide insights into Asteraceae paleo-polyploidization history and plant inulin production.</title>
        <authorList>
            <person name="Fan W."/>
            <person name="Wang S."/>
            <person name="Wang H."/>
            <person name="Wang A."/>
            <person name="Jiang F."/>
            <person name="Liu H."/>
            <person name="Zhao H."/>
            <person name="Xu D."/>
            <person name="Zhang Y."/>
        </authorList>
    </citation>
    <scope>NUCLEOTIDE SEQUENCE [LARGE SCALE GENOMIC DNA]</scope>
    <source>
        <strain evidence="2">cv. Niubang</strain>
    </source>
</reference>
<evidence type="ECO:0000313" key="1">
    <source>
        <dbReference type="EMBL" id="KAI3745989.1"/>
    </source>
</evidence>
<reference evidence="2" key="1">
    <citation type="journal article" date="2022" name="Mol. Ecol. Resour.">
        <title>The genomes of chicory, endive, great burdock and yacon provide insights into Asteraceae palaeo-polyploidization history and plant inulin production.</title>
        <authorList>
            <person name="Fan W."/>
            <person name="Wang S."/>
            <person name="Wang H."/>
            <person name="Wang A."/>
            <person name="Jiang F."/>
            <person name="Liu H."/>
            <person name="Zhao H."/>
            <person name="Xu D."/>
            <person name="Zhang Y."/>
        </authorList>
    </citation>
    <scope>NUCLEOTIDE SEQUENCE [LARGE SCALE GENOMIC DNA]</scope>
    <source>
        <strain evidence="2">cv. Niubang</strain>
    </source>
</reference>
<keyword evidence="2" id="KW-1185">Reference proteome</keyword>
<dbReference type="Proteomes" id="UP001055879">
    <property type="component" value="Linkage Group LG03"/>
</dbReference>
<sequence length="120" mass="13692">MEKGKKNVGRGGEYDLHYLKGLIFVTSFSCIHTLPPFSSLFSCNIFGWIYLKNPQSLSFKAANVITPITHKVFDSTSEERDMKGGDQNYDHFHRKVIAFFMEDPIITQKTEHSYALIGVL</sequence>
<proteinExistence type="predicted"/>
<accession>A0ACB9DH54</accession>
<organism evidence="1 2">
    <name type="scientific">Arctium lappa</name>
    <name type="common">Greater burdock</name>
    <name type="synonym">Lappa major</name>
    <dbReference type="NCBI Taxonomy" id="4217"/>
    <lineage>
        <taxon>Eukaryota</taxon>
        <taxon>Viridiplantae</taxon>
        <taxon>Streptophyta</taxon>
        <taxon>Embryophyta</taxon>
        <taxon>Tracheophyta</taxon>
        <taxon>Spermatophyta</taxon>
        <taxon>Magnoliopsida</taxon>
        <taxon>eudicotyledons</taxon>
        <taxon>Gunneridae</taxon>
        <taxon>Pentapetalae</taxon>
        <taxon>asterids</taxon>
        <taxon>campanulids</taxon>
        <taxon>Asterales</taxon>
        <taxon>Asteraceae</taxon>
        <taxon>Carduoideae</taxon>
        <taxon>Cardueae</taxon>
        <taxon>Arctiinae</taxon>
        <taxon>Arctium</taxon>
    </lineage>
</organism>
<gene>
    <name evidence="1" type="ORF">L6452_08404</name>
</gene>
<name>A0ACB9DH54_ARCLA</name>
<dbReference type="EMBL" id="CM042049">
    <property type="protein sequence ID" value="KAI3745989.1"/>
    <property type="molecule type" value="Genomic_DNA"/>
</dbReference>
<comment type="caution">
    <text evidence="1">The sequence shown here is derived from an EMBL/GenBank/DDBJ whole genome shotgun (WGS) entry which is preliminary data.</text>
</comment>